<comment type="caution">
    <text evidence="1">The sequence shown here is derived from an EMBL/GenBank/DDBJ whole genome shotgun (WGS) entry which is preliminary data.</text>
</comment>
<keyword evidence="2" id="KW-1185">Reference proteome</keyword>
<accession>A0ABN9F4F5</accession>
<reference evidence="1" key="1">
    <citation type="submission" date="2023-05" db="EMBL/GenBank/DDBJ databases">
        <authorList>
            <person name="Stuckert A."/>
        </authorList>
    </citation>
    <scope>NUCLEOTIDE SEQUENCE</scope>
</reference>
<sequence>MLVASEFLDYRDDWHHSGLQSALSSADKHWLHSQVPTMARVCPRRPWKAAGEGIIF</sequence>
<dbReference type="Proteomes" id="UP001162483">
    <property type="component" value="Unassembled WGS sequence"/>
</dbReference>
<evidence type="ECO:0000313" key="1">
    <source>
        <dbReference type="EMBL" id="CAI9590403.1"/>
    </source>
</evidence>
<name>A0ABN9F4F5_9NEOB</name>
<organism evidence="1 2">
    <name type="scientific">Staurois parvus</name>
    <dbReference type="NCBI Taxonomy" id="386267"/>
    <lineage>
        <taxon>Eukaryota</taxon>
        <taxon>Metazoa</taxon>
        <taxon>Chordata</taxon>
        <taxon>Craniata</taxon>
        <taxon>Vertebrata</taxon>
        <taxon>Euteleostomi</taxon>
        <taxon>Amphibia</taxon>
        <taxon>Batrachia</taxon>
        <taxon>Anura</taxon>
        <taxon>Neobatrachia</taxon>
        <taxon>Ranoidea</taxon>
        <taxon>Ranidae</taxon>
        <taxon>Staurois</taxon>
    </lineage>
</organism>
<protein>
    <submittedName>
        <fullName evidence="1">Uncharacterized protein</fullName>
    </submittedName>
</protein>
<dbReference type="EMBL" id="CATNWA010016164">
    <property type="protein sequence ID" value="CAI9590403.1"/>
    <property type="molecule type" value="Genomic_DNA"/>
</dbReference>
<proteinExistence type="predicted"/>
<gene>
    <name evidence="1" type="ORF">SPARVUS_LOCUS11041357</name>
</gene>
<evidence type="ECO:0000313" key="2">
    <source>
        <dbReference type="Proteomes" id="UP001162483"/>
    </source>
</evidence>